<feature type="signal peptide" evidence="2">
    <location>
        <begin position="1"/>
        <end position="22"/>
    </location>
</feature>
<evidence type="ECO:0000313" key="4">
    <source>
        <dbReference type="Proteomes" id="UP001156318"/>
    </source>
</evidence>
<dbReference type="Pfam" id="PF09381">
    <property type="entry name" value="Porin_OmpG"/>
    <property type="match status" value="1"/>
</dbReference>
<organism evidence="3 4">
    <name type="scientific">Siccibacter colletis</name>
    <dbReference type="NCBI Taxonomy" id="1505757"/>
    <lineage>
        <taxon>Bacteria</taxon>
        <taxon>Pseudomonadati</taxon>
        <taxon>Pseudomonadota</taxon>
        <taxon>Gammaproteobacteria</taxon>
        <taxon>Enterobacterales</taxon>
        <taxon>Enterobacteriaceae</taxon>
        <taxon>Siccibacter</taxon>
    </lineage>
</organism>
<feature type="chain" id="PRO_5047115765" evidence="2">
    <location>
        <begin position="23"/>
        <end position="309"/>
    </location>
</feature>
<evidence type="ECO:0000256" key="1">
    <source>
        <dbReference type="ARBA" id="ARBA00022729"/>
    </source>
</evidence>
<dbReference type="InterPro" id="IPR053713">
    <property type="entry name" value="Bact_OM_Channel_sf"/>
</dbReference>
<name>A0ABY6J8S4_9ENTR</name>
<gene>
    <name evidence="3" type="ORF">KFZ77_10080</name>
</gene>
<dbReference type="RefSeq" id="WP_264384072.1">
    <property type="nucleotide sequence ID" value="NZ_CP074352.1"/>
</dbReference>
<keyword evidence="4" id="KW-1185">Reference proteome</keyword>
<dbReference type="Proteomes" id="UP001156318">
    <property type="component" value="Chromosome"/>
</dbReference>
<sequence length="309" mass="35709">MTVSGKITSLVILLAACNIADAQTSPSPAAWHFDIGGMYEIENVEGQGEDKDGLYEPSIYFNAAYGDWTLGMTMYQEGPADYGNFTRGGYLNRPEFRVRYQFIDNDQVTFGLTGNVRNYGYHFKDDHGAQAGTANTQRYGLTPDWNINFDKQWSFNGWLSLYQFTHDLDETGYSDSRIEAETGIKYQFNQTVALKTNYYIERGFNLDENRNNGEFSTQEMRIYLPIEVGSNTFMPYTRLTLDRWSNWDWNTDLDREGHNYSRIGLFYGHDFDNGLSMSLEYAYEWEDHDDNDSSDDRFHYAGIGVNYAF</sequence>
<accession>A0ABY6J8S4</accession>
<dbReference type="Gene3D" id="2.40.160.40">
    <property type="entry name" value="monomeric porin ompg"/>
    <property type="match status" value="1"/>
</dbReference>
<dbReference type="PROSITE" id="PS51257">
    <property type="entry name" value="PROKAR_LIPOPROTEIN"/>
    <property type="match status" value="1"/>
</dbReference>
<evidence type="ECO:0000256" key="2">
    <source>
        <dbReference type="SAM" id="SignalP"/>
    </source>
</evidence>
<reference evidence="3 4" key="1">
    <citation type="submission" date="2021-05" db="EMBL/GenBank/DDBJ databases">
        <title>Isolation, identification, and the growth promoting effects of Pantoea dispersa strain YSD J2 from the aboveground leaves of Cyperus esculentus L.Var. Sativus.</title>
        <authorList>
            <person name="Wang S."/>
            <person name="Tang X.M."/>
            <person name="Huang Y.N."/>
        </authorList>
    </citation>
    <scope>NUCLEOTIDE SEQUENCE [LARGE SCALE GENOMIC DNA]</scope>
    <source>
        <strain evidence="4">YSD YN2</strain>
    </source>
</reference>
<keyword evidence="1 2" id="KW-0732">Signal</keyword>
<evidence type="ECO:0000313" key="3">
    <source>
        <dbReference type="EMBL" id="UYU30253.1"/>
    </source>
</evidence>
<proteinExistence type="predicted"/>
<dbReference type="EMBL" id="CP074352">
    <property type="protein sequence ID" value="UYU30253.1"/>
    <property type="molecule type" value="Genomic_DNA"/>
</dbReference>
<protein>
    <submittedName>
        <fullName evidence="3">OmpG family monomeric porin</fullName>
    </submittedName>
</protein>
<dbReference type="InterPro" id="IPR018981">
    <property type="entry name" value="Outer_membrane_porin_G"/>
</dbReference>